<dbReference type="Gene3D" id="3.10.180.10">
    <property type="entry name" value="2,3-Dihydroxybiphenyl 1,2-Dioxygenase, domain 1"/>
    <property type="match status" value="1"/>
</dbReference>
<dbReference type="InterPro" id="IPR037523">
    <property type="entry name" value="VOC_core"/>
</dbReference>
<keyword evidence="4" id="KW-1185">Reference proteome</keyword>
<reference evidence="2 4" key="1">
    <citation type="submission" date="2019-04" db="EMBL/GenBank/DDBJ databases">
        <authorList>
            <person name="Jiang L."/>
        </authorList>
    </citation>
    <scope>NUCLEOTIDE SEQUENCE [LARGE SCALE GENOMIC DNA]</scope>
    <source>
        <strain evidence="2 4">YIM 131853</strain>
    </source>
</reference>
<dbReference type="OrthoDB" id="2453533at2"/>
<organism evidence="2 4">
    <name type="scientific">Naasia lichenicola</name>
    <dbReference type="NCBI Taxonomy" id="2565933"/>
    <lineage>
        <taxon>Bacteria</taxon>
        <taxon>Bacillati</taxon>
        <taxon>Actinomycetota</taxon>
        <taxon>Actinomycetes</taxon>
        <taxon>Micrococcales</taxon>
        <taxon>Microbacteriaceae</taxon>
        <taxon>Naasia</taxon>
    </lineage>
</organism>
<evidence type="ECO:0000313" key="4">
    <source>
        <dbReference type="Proteomes" id="UP000309133"/>
    </source>
</evidence>
<dbReference type="Proteomes" id="UP000309133">
    <property type="component" value="Unassembled WGS sequence"/>
</dbReference>
<dbReference type="RefSeq" id="WP_136426993.1">
    <property type="nucleotide sequence ID" value="NZ_SSSM01000003.1"/>
</dbReference>
<gene>
    <name evidence="3" type="ORF">E6C64_07465</name>
    <name evidence="2" type="ORF">E6C64_08320</name>
</gene>
<dbReference type="PROSITE" id="PS51819">
    <property type="entry name" value="VOC"/>
    <property type="match status" value="1"/>
</dbReference>
<evidence type="ECO:0000313" key="2">
    <source>
        <dbReference type="EMBL" id="THG30636.1"/>
    </source>
</evidence>
<dbReference type="CDD" id="cd06587">
    <property type="entry name" value="VOC"/>
    <property type="match status" value="1"/>
</dbReference>
<dbReference type="InterPro" id="IPR029068">
    <property type="entry name" value="Glyas_Bleomycin-R_OHBP_Dase"/>
</dbReference>
<dbReference type="SUPFAM" id="SSF54593">
    <property type="entry name" value="Glyoxalase/Bleomycin resistance protein/Dihydroxybiphenyl dioxygenase"/>
    <property type="match status" value="1"/>
</dbReference>
<comment type="caution">
    <text evidence="2">The sequence shown here is derived from an EMBL/GenBank/DDBJ whole genome shotgun (WGS) entry which is preliminary data.</text>
</comment>
<sequence>MKVTGVTVSIGVQDLKEAVEWYRRALAIEDPAIEPAPGVVELDLGGGSWLQFIAVPALPEEGRVTPYFTIEDVAGEHGRMSALGLTVTPLTEVEGVVAYFDLTDLHGTQIGFVTVFD</sequence>
<dbReference type="EMBL" id="SSSM01000003">
    <property type="protein sequence ID" value="THG31873.1"/>
    <property type="molecule type" value="Genomic_DNA"/>
</dbReference>
<dbReference type="EMBL" id="SSSM01000004">
    <property type="protein sequence ID" value="THG30636.1"/>
    <property type="molecule type" value="Genomic_DNA"/>
</dbReference>
<evidence type="ECO:0000313" key="3">
    <source>
        <dbReference type="EMBL" id="THG31873.1"/>
    </source>
</evidence>
<evidence type="ECO:0000259" key="1">
    <source>
        <dbReference type="PROSITE" id="PS51819"/>
    </source>
</evidence>
<dbReference type="AlphaFoldDB" id="A0A4S4FN21"/>
<feature type="domain" description="VOC" evidence="1">
    <location>
        <begin position="2"/>
        <end position="115"/>
    </location>
</feature>
<protein>
    <submittedName>
        <fullName evidence="2">VOC family protein</fullName>
    </submittedName>
</protein>
<accession>A0A4S4FN21</accession>
<proteinExistence type="predicted"/>
<name>A0A4S4FN21_9MICO</name>